<dbReference type="PROSITE" id="PS51257">
    <property type="entry name" value="PROKAR_LIPOPROTEIN"/>
    <property type="match status" value="1"/>
</dbReference>
<dbReference type="Gene3D" id="1.25.40.390">
    <property type="match status" value="1"/>
</dbReference>
<evidence type="ECO:0000256" key="5">
    <source>
        <dbReference type="ARBA" id="ARBA00023237"/>
    </source>
</evidence>
<dbReference type="STRING" id="407022.SAMN05661044_02925"/>
<keyword evidence="3 6" id="KW-0732">Signal</keyword>
<dbReference type="RefSeq" id="WP_093325647.1">
    <property type="nucleotide sequence ID" value="NZ_FOAF01000002.1"/>
</dbReference>
<feature type="domain" description="RagB/SusD" evidence="7">
    <location>
        <begin position="333"/>
        <end position="577"/>
    </location>
</feature>
<evidence type="ECO:0000256" key="1">
    <source>
        <dbReference type="ARBA" id="ARBA00004442"/>
    </source>
</evidence>
<gene>
    <name evidence="9" type="ORF">SAMN05661044_02925</name>
</gene>
<feature type="chain" id="PRO_5011674516" evidence="6">
    <location>
        <begin position="25"/>
        <end position="591"/>
    </location>
</feature>
<protein>
    <submittedName>
        <fullName evidence="9">Starch-binding associating with outer membrane</fullName>
    </submittedName>
</protein>
<dbReference type="InterPro" id="IPR012944">
    <property type="entry name" value="SusD_RagB_dom"/>
</dbReference>
<evidence type="ECO:0000259" key="7">
    <source>
        <dbReference type="Pfam" id="PF07980"/>
    </source>
</evidence>
<evidence type="ECO:0000313" key="9">
    <source>
        <dbReference type="EMBL" id="SEL57715.1"/>
    </source>
</evidence>
<reference evidence="10" key="1">
    <citation type="submission" date="2016-10" db="EMBL/GenBank/DDBJ databases">
        <authorList>
            <person name="Varghese N."/>
            <person name="Submissions S."/>
        </authorList>
    </citation>
    <scope>NUCLEOTIDE SEQUENCE [LARGE SCALE GENOMIC DNA]</scope>
    <source>
        <strain evidence="10">DSM 18733</strain>
    </source>
</reference>
<feature type="signal peptide" evidence="6">
    <location>
        <begin position="1"/>
        <end position="24"/>
    </location>
</feature>
<keyword evidence="5" id="KW-0998">Cell outer membrane</keyword>
<evidence type="ECO:0000256" key="6">
    <source>
        <dbReference type="SAM" id="SignalP"/>
    </source>
</evidence>
<keyword evidence="4" id="KW-0472">Membrane</keyword>
<dbReference type="EMBL" id="FOAF01000002">
    <property type="protein sequence ID" value="SEL57715.1"/>
    <property type="molecule type" value="Genomic_DNA"/>
</dbReference>
<dbReference type="Proteomes" id="UP000199421">
    <property type="component" value="Unassembled WGS sequence"/>
</dbReference>
<dbReference type="InterPro" id="IPR011990">
    <property type="entry name" value="TPR-like_helical_dom_sf"/>
</dbReference>
<evidence type="ECO:0000256" key="3">
    <source>
        <dbReference type="ARBA" id="ARBA00022729"/>
    </source>
</evidence>
<dbReference type="GO" id="GO:0009279">
    <property type="term" value="C:cell outer membrane"/>
    <property type="evidence" value="ECO:0007669"/>
    <property type="project" value="UniProtKB-SubCell"/>
</dbReference>
<evidence type="ECO:0000259" key="8">
    <source>
        <dbReference type="Pfam" id="PF14322"/>
    </source>
</evidence>
<dbReference type="Pfam" id="PF07980">
    <property type="entry name" value="SusD_RagB"/>
    <property type="match status" value="1"/>
</dbReference>
<name>A0A1H7RCK4_OLID1</name>
<dbReference type="InterPro" id="IPR033985">
    <property type="entry name" value="SusD-like_N"/>
</dbReference>
<dbReference type="SUPFAM" id="SSF48452">
    <property type="entry name" value="TPR-like"/>
    <property type="match status" value="1"/>
</dbReference>
<organism evidence="9 10">
    <name type="scientific">Olivibacter domesticus</name>
    <name type="common">Pseudosphingobacterium domesticum</name>
    <dbReference type="NCBI Taxonomy" id="407022"/>
    <lineage>
        <taxon>Bacteria</taxon>
        <taxon>Pseudomonadati</taxon>
        <taxon>Bacteroidota</taxon>
        <taxon>Sphingobacteriia</taxon>
        <taxon>Sphingobacteriales</taxon>
        <taxon>Sphingobacteriaceae</taxon>
        <taxon>Olivibacter</taxon>
    </lineage>
</organism>
<feature type="domain" description="SusD-like N-terminal" evidence="8">
    <location>
        <begin position="94"/>
        <end position="218"/>
    </location>
</feature>
<sequence length="591" mass="68218">MACLNKIKYFLLVCTLLVLTGACSKSFLEPEPLSFFTPENVFVDKQGYQALLITMRKDLAREQTGQKNFLAHQWAASEAGVPWLQMDFTRLTPNSDTYQQFVNQINDIFEMVRNANTIISRIDDIEWASETDRNQILAEAFWHRSYWYYRLIGNYGDLPFIKEEVRGVRVDFKTHSRWAILDQIQQDLEFAVQWMPVSAAAGIPSKGAANHLLTKVYLANMAFEKAVSAATAVIDGPYALMQERFGMDAADPAKNVLWDLHRPENKNITQNKETILAFVDRWEAPQAARSLGLFTMRVYHCAWYNNAVAKDKDGGLGMIDRGPLYDSLGRGNPDVALSDYHSYKIWEDGTYNSKNTPDLRRADINWWDRDEFFYNNPASSQFGQPFDPQNMDNPNDYWARMYAMPFYKTYVPNKPDQMGQPYGSNGDWYLFRLAETYLLRAEAYFWLGQLDFAAQDINAVRTRAKANPITGADVNIDFIFDERARELFAEEPRQNELNRVSYILAARNEGGYSLSNIHEKNWFYDRVHSLNNFYEHQGDLTMLGQSPRIEPYHFQWPIDDNIITANTLGRINQNKGYVGSELNEPPLEVIE</sequence>
<dbReference type="OrthoDB" id="5694214at2"/>
<comment type="similarity">
    <text evidence="2">Belongs to the SusD family.</text>
</comment>
<dbReference type="AlphaFoldDB" id="A0A1H7RCK4"/>
<accession>A0A1H7RCK4</accession>
<evidence type="ECO:0000313" key="10">
    <source>
        <dbReference type="Proteomes" id="UP000199421"/>
    </source>
</evidence>
<evidence type="ECO:0000256" key="4">
    <source>
        <dbReference type="ARBA" id="ARBA00023136"/>
    </source>
</evidence>
<proteinExistence type="inferred from homology"/>
<dbReference type="Pfam" id="PF14322">
    <property type="entry name" value="SusD-like_3"/>
    <property type="match status" value="1"/>
</dbReference>
<comment type="subcellular location">
    <subcellularLocation>
        <location evidence="1">Cell outer membrane</location>
    </subcellularLocation>
</comment>
<keyword evidence="10" id="KW-1185">Reference proteome</keyword>
<evidence type="ECO:0000256" key="2">
    <source>
        <dbReference type="ARBA" id="ARBA00006275"/>
    </source>
</evidence>